<dbReference type="RefSeq" id="WP_157479546.1">
    <property type="nucleotide sequence ID" value="NZ_CP046566.1"/>
</dbReference>
<evidence type="ECO:0000313" key="3">
    <source>
        <dbReference type="Proteomes" id="UP000426027"/>
    </source>
</evidence>
<dbReference type="Pfam" id="PF07791">
    <property type="entry name" value="Imm11"/>
    <property type="match status" value="1"/>
</dbReference>
<reference evidence="2 3" key="1">
    <citation type="submission" date="2019-11" db="EMBL/GenBank/DDBJ databases">
        <authorList>
            <person name="Im W.T."/>
        </authorList>
    </citation>
    <scope>NUCLEOTIDE SEQUENCE [LARGE SCALE GENOMIC DNA]</scope>
    <source>
        <strain evidence="2 3">SB-02</strain>
    </source>
</reference>
<evidence type="ECO:0000313" key="2">
    <source>
        <dbReference type="EMBL" id="QGW29193.1"/>
    </source>
</evidence>
<accession>A0A6I6GBU4</accession>
<dbReference type="Proteomes" id="UP000426027">
    <property type="component" value="Chromosome"/>
</dbReference>
<sequence>MKFYRIEDSTNLKEVGIVPQRGEMSDGLHMDDPRHLFNQPDIGALSEEVYVPSFRLRSKAKLTDVISFPINSDWIVSERFKSTFEAEEIDNVQFIPIYIFKKDEAHQYFLLRALKVCMECIDFSNTTISIMKTTWEEEKRIQVKDLNEFQILVESTRLPQGIKISAFKISEKCNYDFIRLDYTYGVPTFFISERLKEILLQNKITGIRYMELDEVL</sequence>
<feature type="domain" description="Immunity MXAN-0049 protein" evidence="1">
    <location>
        <begin position="44"/>
        <end position="211"/>
    </location>
</feature>
<dbReference type="InterPro" id="IPR012433">
    <property type="entry name" value="Imm11"/>
</dbReference>
<protein>
    <recommendedName>
        <fullName evidence="1">Immunity MXAN-0049 protein domain-containing protein</fullName>
    </recommendedName>
</protein>
<dbReference type="KEGG" id="fls:GLV81_14715"/>
<organism evidence="2 3">
    <name type="scientific">Phnomibacter ginsenosidimutans</name>
    <dbReference type="NCBI Taxonomy" id="2676868"/>
    <lineage>
        <taxon>Bacteria</taxon>
        <taxon>Pseudomonadati</taxon>
        <taxon>Bacteroidota</taxon>
        <taxon>Chitinophagia</taxon>
        <taxon>Chitinophagales</taxon>
        <taxon>Chitinophagaceae</taxon>
        <taxon>Phnomibacter</taxon>
    </lineage>
</organism>
<proteinExistence type="predicted"/>
<evidence type="ECO:0000259" key="1">
    <source>
        <dbReference type="Pfam" id="PF07791"/>
    </source>
</evidence>
<gene>
    <name evidence="2" type="ORF">GLV81_14715</name>
</gene>
<name>A0A6I6GBU4_9BACT</name>
<dbReference type="AlphaFoldDB" id="A0A6I6GBU4"/>
<keyword evidence="3" id="KW-1185">Reference proteome</keyword>
<dbReference type="EMBL" id="CP046566">
    <property type="protein sequence ID" value="QGW29193.1"/>
    <property type="molecule type" value="Genomic_DNA"/>
</dbReference>